<accession>A0AAW9S5T9</accession>
<evidence type="ECO:0000313" key="10">
    <source>
        <dbReference type="Proteomes" id="UP001403385"/>
    </source>
</evidence>
<keyword evidence="5" id="KW-0378">Hydrolase</keyword>
<evidence type="ECO:0000259" key="8">
    <source>
        <dbReference type="Pfam" id="PF04389"/>
    </source>
</evidence>
<keyword evidence="6" id="KW-0862">Zinc</keyword>
<feature type="signal peptide" evidence="7">
    <location>
        <begin position="1"/>
        <end position="19"/>
    </location>
</feature>
<dbReference type="PANTHER" id="PTHR12147">
    <property type="entry name" value="METALLOPEPTIDASE M28 FAMILY MEMBER"/>
    <property type="match status" value="1"/>
</dbReference>
<keyword evidence="1" id="KW-0031">Aminopeptidase</keyword>
<dbReference type="RefSeq" id="WP_346821083.1">
    <property type="nucleotide sequence ID" value="NZ_JBDKWZ010000005.1"/>
</dbReference>
<feature type="chain" id="PRO_5043465929" evidence="7">
    <location>
        <begin position="20"/>
        <end position="492"/>
    </location>
</feature>
<dbReference type="Gene3D" id="3.40.630.10">
    <property type="entry name" value="Zn peptidases"/>
    <property type="match status" value="1"/>
</dbReference>
<comment type="caution">
    <text evidence="9">The sequence shown here is derived from an EMBL/GenBank/DDBJ whole genome shotgun (WGS) entry which is preliminary data.</text>
</comment>
<protein>
    <submittedName>
        <fullName evidence="9">M28 family peptidase</fullName>
    </submittedName>
</protein>
<dbReference type="InterPro" id="IPR007484">
    <property type="entry name" value="Peptidase_M28"/>
</dbReference>
<proteinExistence type="predicted"/>
<evidence type="ECO:0000313" key="9">
    <source>
        <dbReference type="EMBL" id="MEN7548304.1"/>
    </source>
</evidence>
<dbReference type="Proteomes" id="UP001403385">
    <property type="component" value="Unassembled WGS sequence"/>
</dbReference>
<dbReference type="EMBL" id="JBDKWZ010000005">
    <property type="protein sequence ID" value="MEN7548304.1"/>
    <property type="molecule type" value="Genomic_DNA"/>
</dbReference>
<evidence type="ECO:0000256" key="1">
    <source>
        <dbReference type="ARBA" id="ARBA00022438"/>
    </source>
</evidence>
<dbReference type="Gene3D" id="3.50.30.30">
    <property type="match status" value="1"/>
</dbReference>
<evidence type="ECO:0000256" key="7">
    <source>
        <dbReference type="SAM" id="SignalP"/>
    </source>
</evidence>
<dbReference type="GO" id="GO:0004177">
    <property type="term" value="F:aminopeptidase activity"/>
    <property type="evidence" value="ECO:0007669"/>
    <property type="project" value="UniProtKB-KW"/>
</dbReference>
<evidence type="ECO:0000256" key="4">
    <source>
        <dbReference type="ARBA" id="ARBA00022729"/>
    </source>
</evidence>
<dbReference type="InterPro" id="IPR046450">
    <property type="entry name" value="PA_dom_sf"/>
</dbReference>
<dbReference type="SUPFAM" id="SSF53187">
    <property type="entry name" value="Zn-dependent exopeptidases"/>
    <property type="match status" value="1"/>
</dbReference>
<reference evidence="9 10" key="1">
    <citation type="submission" date="2024-04" db="EMBL/GenBank/DDBJ databases">
        <title>Novel genus in family Flammeovirgaceae.</title>
        <authorList>
            <person name="Nguyen T.H."/>
            <person name="Vuong T.Q."/>
            <person name="Le H."/>
            <person name="Kim S.-G."/>
        </authorList>
    </citation>
    <scope>NUCLEOTIDE SEQUENCE [LARGE SCALE GENOMIC DNA]</scope>
    <source>
        <strain evidence="9 10">JCM 23209</strain>
    </source>
</reference>
<evidence type="ECO:0000256" key="3">
    <source>
        <dbReference type="ARBA" id="ARBA00022723"/>
    </source>
</evidence>
<organism evidence="9 10">
    <name type="scientific">Rapidithrix thailandica</name>
    <dbReference type="NCBI Taxonomy" id="413964"/>
    <lineage>
        <taxon>Bacteria</taxon>
        <taxon>Pseudomonadati</taxon>
        <taxon>Bacteroidota</taxon>
        <taxon>Cytophagia</taxon>
        <taxon>Cytophagales</taxon>
        <taxon>Flammeovirgaceae</taxon>
        <taxon>Rapidithrix</taxon>
    </lineage>
</organism>
<dbReference type="GO" id="GO:0046872">
    <property type="term" value="F:metal ion binding"/>
    <property type="evidence" value="ECO:0007669"/>
    <property type="project" value="UniProtKB-KW"/>
</dbReference>
<evidence type="ECO:0000256" key="2">
    <source>
        <dbReference type="ARBA" id="ARBA00022670"/>
    </source>
</evidence>
<dbReference type="GO" id="GO:0008235">
    <property type="term" value="F:metalloexopeptidase activity"/>
    <property type="evidence" value="ECO:0007669"/>
    <property type="project" value="InterPro"/>
</dbReference>
<keyword evidence="3" id="KW-0479">Metal-binding</keyword>
<dbReference type="GO" id="GO:0006508">
    <property type="term" value="P:proteolysis"/>
    <property type="evidence" value="ECO:0007669"/>
    <property type="project" value="UniProtKB-KW"/>
</dbReference>
<dbReference type="AlphaFoldDB" id="A0AAW9S5T9"/>
<dbReference type="Pfam" id="PF04389">
    <property type="entry name" value="Peptidase_M28"/>
    <property type="match status" value="1"/>
</dbReference>
<keyword evidence="4 7" id="KW-0732">Signal</keyword>
<dbReference type="PANTHER" id="PTHR12147:SF56">
    <property type="entry name" value="AMINOPEPTIDASE YDR415C-RELATED"/>
    <property type="match status" value="1"/>
</dbReference>
<feature type="domain" description="Peptidase M28" evidence="8">
    <location>
        <begin position="255"/>
        <end position="459"/>
    </location>
</feature>
<evidence type="ECO:0000256" key="6">
    <source>
        <dbReference type="ARBA" id="ARBA00022833"/>
    </source>
</evidence>
<evidence type="ECO:0000256" key="5">
    <source>
        <dbReference type="ARBA" id="ARBA00022801"/>
    </source>
</evidence>
<keyword evidence="10" id="KW-1185">Reference proteome</keyword>
<sequence length="492" mass="55558">MSKFIIWFFCILLTPNVFAQKTDKDKTDETVQKSTIQGHIHFLASDELRGRDTGSPELKIAAKYLATTFQRYGVQPVPGANGNGYFQHVSLKKTQPASAASLRFAEHNFEVKEDFLVLDGKNEKLEGKIVYLQNGLENDYKGKDVKGKIVFVHGGAEGNPQSMFKKIKIKKELAIQHGALAVIEFYNSRKLPWNFLKGYLHKSQVQLQEKEELELPYLWLKDMDNTLVQEIETLQGQKVSIEIEGRVVEQIQSSNIVGMVEGTDPKLKEEFIIYSAHYDHVGVGEPNAEGDSIFNGTRDNAIGTVTVLSAAENLAKFPTKRSALFILFTGEEKGLLGSKWYVEHPLLPLDKMVYCFNSDNGGYNDTSIATIIGLNRTTASDHIVKACETYALKATDDPAPEQGLFDRSDNVNFALKGIPAPTFSLGFTAFDQEIMKYYHQQSDNPDTVDYDYLYKFFRAYVYSCRLIGNDPQTPFWKKGDKYYKAGKELYNQ</sequence>
<keyword evidence="2" id="KW-0645">Protease</keyword>
<gene>
    <name evidence="9" type="ORF">AAG747_10325</name>
</gene>
<dbReference type="SUPFAM" id="SSF52025">
    <property type="entry name" value="PA domain"/>
    <property type="match status" value="1"/>
</dbReference>
<name>A0AAW9S5T9_9BACT</name>
<dbReference type="InterPro" id="IPR045175">
    <property type="entry name" value="M28_fam"/>
</dbReference>